<gene>
    <name evidence="2" type="ORF">CVS29_13735</name>
</gene>
<dbReference type="AlphaFoldDB" id="A0A2V3DQ16"/>
<feature type="region of interest" description="Disordered" evidence="1">
    <location>
        <begin position="159"/>
        <end position="241"/>
    </location>
</feature>
<keyword evidence="3" id="KW-1185">Reference proteome</keyword>
<proteinExistence type="predicted"/>
<dbReference type="EMBL" id="QHLZ01000009">
    <property type="protein sequence ID" value="PXA64619.1"/>
    <property type="molecule type" value="Genomic_DNA"/>
</dbReference>
<sequence>MSTLIQKFLALFSTTVQDHPEPVQEQLSADGMPLAGPTYLREFAHRLGLEVDDLSTAEQSELKRRLDASMDFREQNYDLMYRQVYQLGHGFSLADAERVSTQISEICAQQEAQAYLDYRENAVAAEALMGAASILQNEGQHGAAARLFALADARRHRSSRLGEALENKLPSEQDQDRQNQEPEPQDVAGAASVAPKVVIGPEEGSGEGTVDVHELDSKPGLEGLMNKNTAKGTKDTKKVIK</sequence>
<evidence type="ECO:0000313" key="2">
    <source>
        <dbReference type="EMBL" id="PXA64619.1"/>
    </source>
</evidence>
<feature type="compositionally biased region" description="Basic and acidic residues" evidence="1">
    <location>
        <begin position="163"/>
        <end position="180"/>
    </location>
</feature>
<reference evidence="2 3" key="1">
    <citation type="submission" date="2018-05" db="EMBL/GenBank/DDBJ databases">
        <title>Genetic diversity of glacier-inhabiting Cryobacterium bacteria in China and description of Cryobacterium mengkeensis sp. nov. and Arthrobacter glacialis sp. nov.</title>
        <authorList>
            <person name="Liu Q."/>
            <person name="Xin Y.-H."/>
        </authorList>
    </citation>
    <scope>NUCLEOTIDE SEQUENCE [LARGE SCALE GENOMIC DNA]</scope>
    <source>
        <strain evidence="2 3">GP3</strain>
    </source>
</reference>
<protein>
    <submittedName>
        <fullName evidence="2">Uncharacterized protein</fullName>
    </submittedName>
</protein>
<organism evidence="2 3">
    <name type="scientific">Arthrobacter psychrochitiniphilus</name>
    <dbReference type="NCBI Taxonomy" id="291045"/>
    <lineage>
        <taxon>Bacteria</taxon>
        <taxon>Bacillati</taxon>
        <taxon>Actinomycetota</taxon>
        <taxon>Actinomycetes</taxon>
        <taxon>Micrococcales</taxon>
        <taxon>Micrococcaceae</taxon>
        <taxon>Arthrobacter</taxon>
    </lineage>
</organism>
<feature type="compositionally biased region" description="Basic and acidic residues" evidence="1">
    <location>
        <begin position="210"/>
        <end position="219"/>
    </location>
</feature>
<comment type="caution">
    <text evidence="2">The sequence shown here is derived from an EMBL/GenBank/DDBJ whole genome shotgun (WGS) entry which is preliminary data.</text>
</comment>
<dbReference type="RefSeq" id="WP_110106909.1">
    <property type="nucleotide sequence ID" value="NZ_JACBZZ010000001.1"/>
</dbReference>
<dbReference type="Proteomes" id="UP000246303">
    <property type="component" value="Unassembled WGS sequence"/>
</dbReference>
<name>A0A2V3DQ16_9MICC</name>
<feature type="compositionally biased region" description="Basic and acidic residues" evidence="1">
    <location>
        <begin position="232"/>
        <end position="241"/>
    </location>
</feature>
<dbReference type="OrthoDB" id="4944264at2"/>
<evidence type="ECO:0000256" key="1">
    <source>
        <dbReference type="SAM" id="MobiDB-lite"/>
    </source>
</evidence>
<evidence type="ECO:0000313" key="3">
    <source>
        <dbReference type="Proteomes" id="UP000246303"/>
    </source>
</evidence>
<accession>A0A2V3DQ16</accession>